<dbReference type="Proteomes" id="UP000064967">
    <property type="component" value="Chromosome"/>
</dbReference>
<dbReference type="OrthoDB" id="9802323at2"/>
<feature type="binding site" evidence="11">
    <location>
        <position position="76"/>
    </location>
    <ligand>
        <name>Mn(2+)</name>
        <dbReference type="ChEBI" id="CHEBI:29035"/>
        <label>1</label>
    </ligand>
</feature>
<dbReference type="GO" id="GO:0006396">
    <property type="term" value="P:RNA processing"/>
    <property type="evidence" value="ECO:0007669"/>
    <property type="project" value="InterPro"/>
</dbReference>
<keyword evidence="4 10" id="KW-0547">Nucleotide-binding</keyword>
<protein>
    <recommendedName>
        <fullName evidence="1">3'-phosphate/5'-hydroxy nucleic acid ligase</fullName>
        <ecNumber evidence="1">6.5.1.8</ecNumber>
    </recommendedName>
</protein>
<accession>A0A0K1Q785</accession>
<feature type="binding site" evidence="10">
    <location>
        <position position="388"/>
    </location>
    <ligand>
        <name>GMP</name>
        <dbReference type="ChEBI" id="CHEBI:58115"/>
    </ligand>
</feature>
<dbReference type="EC" id="6.5.1.8" evidence="1"/>
<feature type="binding site" evidence="11">
    <location>
        <position position="260"/>
    </location>
    <ligand>
        <name>Mn(2+)</name>
        <dbReference type="ChEBI" id="CHEBI:29035"/>
        <label>2</label>
    </ligand>
</feature>
<dbReference type="InterPro" id="IPR001233">
    <property type="entry name" value="RtcB"/>
</dbReference>
<gene>
    <name evidence="12" type="ORF">AKJ09_08185</name>
</gene>
<evidence type="ECO:0000256" key="5">
    <source>
        <dbReference type="ARBA" id="ARBA00022800"/>
    </source>
</evidence>
<reference evidence="12 13" key="1">
    <citation type="submission" date="2015-08" db="EMBL/GenBank/DDBJ databases">
        <authorList>
            <person name="Babu N.S."/>
            <person name="Beckwith C.J."/>
            <person name="Beseler K.G."/>
            <person name="Brison A."/>
            <person name="Carone J.V."/>
            <person name="Caskin T.P."/>
            <person name="Diamond M."/>
            <person name="Durham M.E."/>
            <person name="Foxe J.M."/>
            <person name="Go M."/>
            <person name="Henderson B.A."/>
            <person name="Jones I.B."/>
            <person name="McGettigan J.A."/>
            <person name="Micheletti S.J."/>
            <person name="Nasrallah M.E."/>
            <person name="Ortiz D."/>
            <person name="Piller C.R."/>
            <person name="Privatt S.R."/>
            <person name="Schneider S.L."/>
            <person name="Sharp S."/>
            <person name="Smith T.C."/>
            <person name="Stanton J.D."/>
            <person name="Ullery H.E."/>
            <person name="Wilson R.J."/>
            <person name="Serrano M.G."/>
            <person name="Buck G."/>
            <person name="Lee V."/>
            <person name="Wang Y."/>
            <person name="Carvalho R."/>
            <person name="Voegtly L."/>
            <person name="Shi R."/>
            <person name="Duckworth R."/>
            <person name="Johnson A."/>
            <person name="Loviza R."/>
            <person name="Walstead R."/>
            <person name="Shah Z."/>
            <person name="Kiflezghi M."/>
            <person name="Wade K."/>
            <person name="Ball S.L."/>
            <person name="Bradley K.W."/>
            <person name="Asai D.J."/>
            <person name="Bowman C.A."/>
            <person name="Russell D.A."/>
            <person name="Pope W.H."/>
            <person name="Jacobs-Sera D."/>
            <person name="Hendrix R.W."/>
            <person name="Hatfull G.F."/>
        </authorList>
    </citation>
    <scope>NUCLEOTIDE SEQUENCE [LARGE SCALE GENOMIC DNA]</scope>
    <source>
        <strain evidence="12 13">DSM 27648</strain>
    </source>
</reference>
<evidence type="ECO:0000256" key="6">
    <source>
        <dbReference type="ARBA" id="ARBA00023134"/>
    </source>
</evidence>
<feature type="binding site" evidence="11">
    <location>
        <position position="160"/>
    </location>
    <ligand>
        <name>Mn(2+)</name>
        <dbReference type="ChEBI" id="CHEBI:29035"/>
        <label>1</label>
    </ligand>
</feature>
<dbReference type="Pfam" id="PF01139">
    <property type="entry name" value="RtcB"/>
    <property type="match status" value="1"/>
</dbReference>
<dbReference type="InterPro" id="IPR052915">
    <property type="entry name" value="RtcB-like"/>
</dbReference>
<evidence type="ECO:0000256" key="8">
    <source>
        <dbReference type="ARBA" id="ARBA00047746"/>
    </source>
</evidence>
<dbReference type="KEGG" id="llu:AKJ09_08185"/>
<feature type="binding site" evidence="10">
    <location>
        <begin position="316"/>
        <end position="319"/>
    </location>
    <ligand>
        <name>GMP</name>
        <dbReference type="ChEBI" id="CHEBI:58115"/>
    </ligand>
</feature>
<dbReference type="GO" id="GO:0003909">
    <property type="term" value="F:DNA ligase activity"/>
    <property type="evidence" value="ECO:0007669"/>
    <property type="project" value="TreeGrafter"/>
</dbReference>
<dbReference type="EMBL" id="CP012333">
    <property type="protein sequence ID" value="AKV01522.1"/>
    <property type="molecule type" value="Genomic_DNA"/>
</dbReference>
<dbReference type="PANTHER" id="PTHR43749:SF2">
    <property type="entry name" value="RNA-SPLICING LIGASE RTCB"/>
    <property type="match status" value="1"/>
</dbReference>
<dbReference type="SUPFAM" id="SSF103365">
    <property type="entry name" value="Hypothetical protein PH1602"/>
    <property type="match status" value="1"/>
</dbReference>
<feature type="binding site" evidence="11">
    <location>
        <position position="177"/>
    </location>
    <ligand>
        <name>Mn(2+)</name>
        <dbReference type="ChEBI" id="CHEBI:29035"/>
        <label>2</label>
    </ligand>
</feature>
<evidence type="ECO:0000256" key="11">
    <source>
        <dbReference type="PIRSR" id="PIRSR601233-3"/>
    </source>
</evidence>
<comment type="cofactor">
    <cofactor evidence="11">
        <name>Mn(2+)</name>
        <dbReference type="ChEBI" id="CHEBI:29035"/>
    </cofactor>
    <text evidence="11">Binds 2 manganese ions per subunit.</text>
</comment>
<sequence length="389" mass="42421">MFRVIFEPDRGQRVPIRLWARHVGPDTIRQLQRLASQDYVVEFVAAMADAHVSEGVAVGSVFATEHTLVPAALGGDLGCGMSALRIDVDAFGLDRRTLEIVVSRLGRAIPTGDATHRGGGASRANLPEGLLETPLSTRSLEHTREALLGRHLGTLGGGNHFLELDRDADGGVWLLVHSGSRGLGGAIASHHARAAEERNAHGLAGMDIRESAGAAYWQDLEWAIRFARENRRALATRALEILSDVLHREVTAADTIDVHHNFVAREEWFGRPLFVHRKGAIAAPRGDRALIPGSMGTASYVAFGLANADSFGSCSHGAGRVMTRTEARRTIRPKAFAESMRRVVYPDALARRLVEEAPCVYRDIREVLDDQEDLLVRTIRLEPLAVLKG</sequence>
<evidence type="ECO:0000256" key="7">
    <source>
        <dbReference type="ARBA" id="ARBA00023211"/>
    </source>
</evidence>
<feature type="binding site" evidence="10">
    <location>
        <position position="299"/>
    </location>
    <ligand>
        <name>GMP</name>
        <dbReference type="ChEBI" id="CHEBI:58115"/>
    </ligand>
</feature>
<dbReference type="GO" id="GO:0170057">
    <property type="term" value="F:RNA ligase (GTP) activity"/>
    <property type="evidence" value="ECO:0007669"/>
    <property type="project" value="UniProtKB-EC"/>
</dbReference>
<feature type="active site" description="GMP-histidine intermediate" evidence="9">
    <location>
        <position position="316"/>
    </location>
</feature>
<keyword evidence="3 11" id="KW-0479">Metal-binding</keyword>
<name>A0A0K1Q785_9BACT</name>
<feature type="binding site" evidence="10">
    <location>
        <begin position="260"/>
        <end position="261"/>
    </location>
    <ligand>
        <name>GMP</name>
        <dbReference type="ChEBI" id="CHEBI:58115"/>
    </ligand>
</feature>
<evidence type="ECO:0000256" key="4">
    <source>
        <dbReference type="ARBA" id="ARBA00022741"/>
    </source>
</evidence>
<organism evidence="12 13">
    <name type="scientific">Labilithrix luteola</name>
    <dbReference type="NCBI Taxonomy" id="1391654"/>
    <lineage>
        <taxon>Bacteria</taxon>
        <taxon>Pseudomonadati</taxon>
        <taxon>Myxococcota</taxon>
        <taxon>Polyangia</taxon>
        <taxon>Polyangiales</taxon>
        <taxon>Labilitrichaceae</taxon>
        <taxon>Labilithrix</taxon>
    </lineage>
</organism>
<dbReference type="PANTHER" id="PTHR43749">
    <property type="entry name" value="RNA-SPLICING LIGASE RTCB"/>
    <property type="match status" value="1"/>
</dbReference>
<evidence type="ECO:0000256" key="9">
    <source>
        <dbReference type="PIRSR" id="PIRSR601233-1"/>
    </source>
</evidence>
<dbReference type="PATRIC" id="fig|1391654.3.peg.8298"/>
<dbReference type="GO" id="GO:0006281">
    <property type="term" value="P:DNA repair"/>
    <property type="evidence" value="ECO:0007669"/>
    <property type="project" value="TreeGrafter"/>
</dbReference>
<proteinExistence type="predicted"/>
<feature type="binding site" evidence="10">
    <location>
        <begin position="292"/>
        <end position="295"/>
    </location>
    <ligand>
        <name>GMP</name>
        <dbReference type="ChEBI" id="CHEBI:58115"/>
    </ligand>
</feature>
<dbReference type="Gene3D" id="3.90.1860.10">
    <property type="entry name" value="tRNA-splicing ligase RtcB"/>
    <property type="match status" value="1"/>
</dbReference>
<feature type="binding site" evidence="10">
    <location>
        <begin position="159"/>
        <end position="163"/>
    </location>
    <ligand>
        <name>GMP</name>
        <dbReference type="ChEBI" id="CHEBI:58115"/>
    </ligand>
</feature>
<evidence type="ECO:0000256" key="1">
    <source>
        <dbReference type="ARBA" id="ARBA00012726"/>
    </source>
</evidence>
<keyword evidence="7 11" id="KW-0464">Manganese</keyword>
<dbReference type="GO" id="GO:0042245">
    <property type="term" value="P:RNA repair"/>
    <property type="evidence" value="ECO:0007669"/>
    <property type="project" value="UniProtKB-KW"/>
</dbReference>
<dbReference type="GO" id="GO:0005525">
    <property type="term" value="F:GTP binding"/>
    <property type="evidence" value="ECO:0007669"/>
    <property type="project" value="UniProtKB-KW"/>
</dbReference>
<dbReference type="STRING" id="1391654.AKJ09_08185"/>
<keyword evidence="2 12" id="KW-0436">Ligase</keyword>
<evidence type="ECO:0000313" key="12">
    <source>
        <dbReference type="EMBL" id="AKV01522.1"/>
    </source>
</evidence>
<evidence type="ECO:0000256" key="3">
    <source>
        <dbReference type="ARBA" id="ARBA00022723"/>
    </source>
</evidence>
<comment type="catalytic activity">
    <reaction evidence="8">
        <text>a 3'-end 3'-phospho-ribonucleotide-RNA + a 5'-end dephospho-ribonucleoside-RNA + GTP = a ribonucleotidyl-ribonucleotide-RNA + GMP + diphosphate</text>
        <dbReference type="Rhea" id="RHEA:68076"/>
        <dbReference type="Rhea" id="RHEA-COMP:10463"/>
        <dbReference type="Rhea" id="RHEA-COMP:13936"/>
        <dbReference type="Rhea" id="RHEA-COMP:17355"/>
        <dbReference type="ChEBI" id="CHEBI:33019"/>
        <dbReference type="ChEBI" id="CHEBI:37565"/>
        <dbReference type="ChEBI" id="CHEBI:58115"/>
        <dbReference type="ChEBI" id="CHEBI:83062"/>
        <dbReference type="ChEBI" id="CHEBI:138284"/>
        <dbReference type="ChEBI" id="CHEBI:173118"/>
        <dbReference type="EC" id="6.5.1.8"/>
    </reaction>
</comment>
<keyword evidence="5" id="KW-0692">RNA repair</keyword>
<dbReference type="InterPro" id="IPR036025">
    <property type="entry name" value="RtcB-like_sf"/>
</dbReference>
<keyword evidence="13" id="KW-1185">Reference proteome</keyword>
<evidence type="ECO:0000256" key="2">
    <source>
        <dbReference type="ARBA" id="ARBA00022598"/>
    </source>
</evidence>
<evidence type="ECO:0000313" key="13">
    <source>
        <dbReference type="Proteomes" id="UP000064967"/>
    </source>
</evidence>
<keyword evidence="6 10" id="KW-0342">GTP-binding</keyword>
<dbReference type="AlphaFoldDB" id="A0A0K1Q785"/>
<dbReference type="GO" id="GO:0030145">
    <property type="term" value="F:manganese ion binding"/>
    <property type="evidence" value="ECO:0007669"/>
    <property type="project" value="TreeGrafter"/>
</dbReference>
<evidence type="ECO:0000256" key="10">
    <source>
        <dbReference type="PIRSR" id="PIRSR601233-2"/>
    </source>
</evidence>